<evidence type="ECO:0000313" key="4">
    <source>
        <dbReference type="EMBL" id="KAG8469224.1"/>
    </source>
</evidence>
<dbReference type="Pfam" id="PF05670">
    <property type="entry name" value="NFACT-R_1"/>
    <property type="match status" value="1"/>
</dbReference>
<feature type="region of interest" description="Disordered" evidence="2">
    <location>
        <begin position="16"/>
        <end position="40"/>
    </location>
</feature>
<keyword evidence="5" id="KW-1185">Reference proteome</keyword>
<feature type="coiled-coil region" evidence="1">
    <location>
        <begin position="63"/>
        <end position="90"/>
    </location>
</feature>
<comment type="caution">
    <text evidence="4">The sequence shown here is derived from an EMBL/GenBank/DDBJ whole genome shotgun (WGS) entry which is preliminary data.</text>
</comment>
<sequence length="317" mass="33200">MLRRIALRPVGAAHINALGPGTPRQPSAPPAALHGSSPAAAAAAAGARAVDLDGLRAEAARVFSRASKRLEKARARAAACEQRKAELLADPAPSDADLMALPNCDELAAQEAGEGEREAALGRLVEMLAEVDGPAHPRAGRAIELAAELQVNDFPPERPPPAPRKPKGPPASKGPRLPYRTYVSAGGAEIRVGRTAAENDRLSCDAEHRDADDWWMHASGCPGSHVVIRASTLADGELPREVEVDAAMLATKYSKANPGGTVAVTLCRARQVRKPAGAKPGLVQLSGAVRVVKVAWSKEQHRLDRLEATAQPPSGQA</sequence>
<organism evidence="4 5">
    <name type="scientific">Diacronema lutheri</name>
    <name type="common">Unicellular marine alga</name>
    <name type="synonym">Monochrysis lutheri</name>
    <dbReference type="NCBI Taxonomy" id="2081491"/>
    <lineage>
        <taxon>Eukaryota</taxon>
        <taxon>Haptista</taxon>
        <taxon>Haptophyta</taxon>
        <taxon>Pavlovophyceae</taxon>
        <taxon>Pavlovales</taxon>
        <taxon>Pavlovaceae</taxon>
        <taxon>Diacronema</taxon>
    </lineage>
</organism>
<feature type="domain" description="NFACT RNA-binding" evidence="3">
    <location>
        <begin position="181"/>
        <end position="281"/>
    </location>
</feature>
<dbReference type="InterPro" id="IPR008532">
    <property type="entry name" value="NFACT_RNA-bd"/>
</dbReference>
<evidence type="ECO:0000259" key="3">
    <source>
        <dbReference type="Pfam" id="PF05670"/>
    </source>
</evidence>
<dbReference type="PANTHER" id="PTHR15239:SF6">
    <property type="entry name" value="RIBOSOME QUALITY CONTROL COMPLEX SUBUNIT NEMF"/>
    <property type="match status" value="1"/>
</dbReference>
<dbReference type="GO" id="GO:1990116">
    <property type="term" value="P:ribosome-associated ubiquitin-dependent protein catabolic process"/>
    <property type="evidence" value="ECO:0007669"/>
    <property type="project" value="TreeGrafter"/>
</dbReference>
<evidence type="ECO:0000313" key="5">
    <source>
        <dbReference type="Proteomes" id="UP000751190"/>
    </source>
</evidence>
<dbReference type="PANTHER" id="PTHR15239">
    <property type="entry name" value="NUCLEAR EXPORT MEDIATOR FACTOR NEMF"/>
    <property type="match status" value="1"/>
</dbReference>
<protein>
    <recommendedName>
        <fullName evidence="3">NFACT RNA-binding domain-containing protein</fullName>
    </recommendedName>
</protein>
<reference evidence="4" key="1">
    <citation type="submission" date="2021-05" db="EMBL/GenBank/DDBJ databases">
        <title>The genome of the haptophyte Pavlova lutheri (Diacronema luteri, Pavlovales) - a model for lipid biosynthesis in eukaryotic algae.</title>
        <authorList>
            <person name="Hulatt C.J."/>
            <person name="Posewitz M.C."/>
        </authorList>
    </citation>
    <scope>NUCLEOTIDE SEQUENCE</scope>
    <source>
        <strain evidence="4">NIVA-4/92</strain>
    </source>
</reference>
<evidence type="ECO:0000256" key="2">
    <source>
        <dbReference type="SAM" id="MobiDB-lite"/>
    </source>
</evidence>
<dbReference type="EMBL" id="JAGTXO010000003">
    <property type="protein sequence ID" value="KAG8469224.1"/>
    <property type="molecule type" value="Genomic_DNA"/>
</dbReference>
<dbReference type="Proteomes" id="UP000751190">
    <property type="component" value="Unassembled WGS sequence"/>
</dbReference>
<dbReference type="GO" id="GO:1990112">
    <property type="term" value="C:RQC complex"/>
    <property type="evidence" value="ECO:0007669"/>
    <property type="project" value="TreeGrafter"/>
</dbReference>
<keyword evidence="1" id="KW-0175">Coiled coil</keyword>
<proteinExistence type="predicted"/>
<dbReference type="AlphaFoldDB" id="A0A8J6CE24"/>
<accession>A0A8J6CE24</accession>
<dbReference type="GO" id="GO:0072344">
    <property type="term" value="P:rescue of stalled ribosome"/>
    <property type="evidence" value="ECO:0007669"/>
    <property type="project" value="TreeGrafter"/>
</dbReference>
<feature type="compositionally biased region" description="Low complexity" evidence="2">
    <location>
        <begin position="30"/>
        <end position="40"/>
    </location>
</feature>
<dbReference type="GO" id="GO:0000049">
    <property type="term" value="F:tRNA binding"/>
    <property type="evidence" value="ECO:0007669"/>
    <property type="project" value="TreeGrafter"/>
</dbReference>
<dbReference type="OrthoDB" id="497185at2759"/>
<name>A0A8J6CE24_DIALT</name>
<evidence type="ECO:0000256" key="1">
    <source>
        <dbReference type="SAM" id="Coils"/>
    </source>
</evidence>
<feature type="region of interest" description="Disordered" evidence="2">
    <location>
        <begin position="152"/>
        <end position="179"/>
    </location>
</feature>
<dbReference type="OMA" id="MHAAGCP"/>
<dbReference type="InterPro" id="IPR051608">
    <property type="entry name" value="RQC_Subunit_NEMF"/>
</dbReference>
<dbReference type="GO" id="GO:0043023">
    <property type="term" value="F:ribosomal large subunit binding"/>
    <property type="evidence" value="ECO:0007669"/>
    <property type="project" value="TreeGrafter"/>
</dbReference>
<gene>
    <name evidence="4" type="ORF">KFE25_007742</name>
</gene>